<dbReference type="PRINTS" id="PR00035">
    <property type="entry name" value="HTHGNTR"/>
</dbReference>
<keyword evidence="3" id="KW-0804">Transcription</keyword>
<proteinExistence type="predicted"/>
<dbReference type="InterPro" id="IPR011663">
    <property type="entry name" value="UTRA"/>
</dbReference>
<accession>Q8FQI9</accession>
<dbReference type="Pfam" id="PF00392">
    <property type="entry name" value="GntR"/>
    <property type="match status" value="1"/>
</dbReference>
<evidence type="ECO:0000259" key="5">
    <source>
        <dbReference type="PROSITE" id="PS50949"/>
    </source>
</evidence>
<dbReference type="InterPro" id="IPR036390">
    <property type="entry name" value="WH_DNA-bd_sf"/>
</dbReference>
<dbReference type="SUPFAM" id="SSF46785">
    <property type="entry name" value="Winged helix' DNA-binding domain"/>
    <property type="match status" value="1"/>
</dbReference>
<feature type="domain" description="HTH gntR-type" evidence="5">
    <location>
        <begin position="22"/>
        <end position="89"/>
    </location>
</feature>
<dbReference type="AlphaFoldDB" id="Q8FQI9"/>
<dbReference type="Proteomes" id="UP000001409">
    <property type="component" value="Chromosome"/>
</dbReference>
<dbReference type="Gene3D" id="1.10.10.10">
    <property type="entry name" value="Winged helix-like DNA-binding domain superfamily/Winged helix DNA-binding domain"/>
    <property type="match status" value="1"/>
</dbReference>
<keyword evidence="7" id="KW-1185">Reference proteome</keyword>
<dbReference type="eggNOG" id="COG2188">
    <property type="taxonomic scope" value="Bacteria"/>
</dbReference>
<keyword evidence="2" id="KW-0238">DNA-binding</keyword>
<dbReference type="Pfam" id="PF07702">
    <property type="entry name" value="UTRA"/>
    <property type="match status" value="1"/>
</dbReference>
<reference evidence="6 7" key="1">
    <citation type="journal article" date="2003" name="Genome Res.">
        <title>Comparative complete genome sequence analysis of the amino acid replacements responsible for the thermostability of Corynebacterium efficiens.</title>
        <authorList>
            <person name="Nishio Y."/>
            <person name="Nakamura Y."/>
            <person name="Kawarabayasi Y."/>
            <person name="Usuda Y."/>
            <person name="Kimura E."/>
            <person name="Sugimoto S."/>
            <person name="Matsui K."/>
            <person name="Yamagishi A."/>
            <person name="Kikuchi H."/>
            <person name="Ikeo K."/>
            <person name="Gojobori T."/>
        </authorList>
    </citation>
    <scope>NUCLEOTIDE SEQUENCE [LARGE SCALE GENOMIC DNA]</scope>
    <source>
        <strain evidence="7">DSM 44549 / YS-314 / AJ 12310 / JCM 11189 / NBRC 100395</strain>
    </source>
</reference>
<dbReference type="KEGG" id="cef:CE1130"/>
<feature type="region of interest" description="Disordered" evidence="4">
    <location>
        <begin position="1"/>
        <end position="20"/>
    </location>
</feature>
<dbReference type="GO" id="GO:0003677">
    <property type="term" value="F:DNA binding"/>
    <property type="evidence" value="ECO:0007669"/>
    <property type="project" value="UniProtKB-KW"/>
</dbReference>
<sequence length="257" mass="28600">MMRSSGESMTTAQQELDPTTGVPLYRQIKEILRSEITDGSMDPAIPMTEAQLLERFGVSRAPIRQALRDLADEGYVYRKQGKGTFPVPGRRIERGANVRPGALYQHLTEQGLKTKTAVSELKRVIPPDHVQERLGLPREEKLLHFVRLIWAEDIPVAHSRIYLRAPADFNPTQQDLEGEESAFELLERNFGIALTRSDNEAWATAATEETAGHLDVAVGSPLLAIETIFITNGGAPGGYRLAMHRSDEFKYQFTTGG</sequence>
<evidence type="ECO:0000256" key="3">
    <source>
        <dbReference type="ARBA" id="ARBA00023163"/>
    </source>
</evidence>
<dbReference type="InterPro" id="IPR036388">
    <property type="entry name" value="WH-like_DNA-bd_sf"/>
</dbReference>
<dbReference type="HOGENOM" id="CLU_063236_4_2_11"/>
<dbReference type="SMART" id="SM00345">
    <property type="entry name" value="HTH_GNTR"/>
    <property type="match status" value="1"/>
</dbReference>
<dbReference type="InterPro" id="IPR028978">
    <property type="entry name" value="Chorismate_lyase_/UTRA_dom_sf"/>
</dbReference>
<dbReference type="Gene3D" id="3.40.1410.10">
    <property type="entry name" value="Chorismate lyase-like"/>
    <property type="match status" value="1"/>
</dbReference>
<dbReference type="PROSITE" id="PS50949">
    <property type="entry name" value="HTH_GNTR"/>
    <property type="match status" value="1"/>
</dbReference>
<keyword evidence="1" id="KW-0805">Transcription regulation</keyword>
<dbReference type="CDD" id="cd07377">
    <property type="entry name" value="WHTH_GntR"/>
    <property type="match status" value="1"/>
</dbReference>
<dbReference type="GO" id="GO:0003700">
    <property type="term" value="F:DNA-binding transcription factor activity"/>
    <property type="evidence" value="ECO:0007669"/>
    <property type="project" value="InterPro"/>
</dbReference>
<dbReference type="InterPro" id="IPR000524">
    <property type="entry name" value="Tscrpt_reg_HTH_GntR"/>
</dbReference>
<dbReference type="PANTHER" id="PTHR44846">
    <property type="entry name" value="MANNOSYL-D-GLYCERATE TRANSPORT/METABOLISM SYSTEM REPRESSOR MNGR-RELATED"/>
    <property type="match status" value="1"/>
</dbReference>
<protein>
    <submittedName>
        <fullName evidence="6">Putative transcription regulator</fullName>
    </submittedName>
</protein>
<dbReference type="InterPro" id="IPR050679">
    <property type="entry name" value="Bact_HTH_transcr_reg"/>
</dbReference>
<evidence type="ECO:0000313" key="6">
    <source>
        <dbReference type="EMBL" id="BAC17940.1"/>
    </source>
</evidence>
<organism evidence="6 7">
    <name type="scientific">Corynebacterium efficiens (strain DSM 44549 / YS-314 / AJ 12310 / JCM 11189 / NBRC 100395)</name>
    <dbReference type="NCBI Taxonomy" id="196164"/>
    <lineage>
        <taxon>Bacteria</taxon>
        <taxon>Bacillati</taxon>
        <taxon>Actinomycetota</taxon>
        <taxon>Actinomycetes</taxon>
        <taxon>Mycobacteriales</taxon>
        <taxon>Corynebacteriaceae</taxon>
        <taxon>Corynebacterium</taxon>
    </lineage>
</organism>
<name>Q8FQI9_COREF</name>
<dbReference type="EMBL" id="BA000035">
    <property type="protein sequence ID" value="BAC17940.1"/>
    <property type="molecule type" value="Genomic_DNA"/>
</dbReference>
<dbReference type="STRING" id="196164.gene:10741538"/>
<dbReference type="SUPFAM" id="SSF64288">
    <property type="entry name" value="Chorismate lyase-like"/>
    <property type="match status" value="1"/>
</dbReference>
<evidence type="ECO:0000256" key="2">
    <source>
        <dbReference type="ARBA" id="ARBA00023125"/>
    </source>
</evidence>
<dbReference type="PANTHER" id="PTHR44846:SF1">
    <property type="entry name" value="MANNOSYL-D-GLYCERATE TRANSPORT_METABOLISM SYSTEM REPRESSOR MNGR-RELATED"/>
    <property type="match status" value="1"/>
</dbReference>
<evidence type="ECO:0000256" key="4">
    <source>
        <dbReference type="SAM" id="MobiDB-lite"/>
    </source>
</evidence>
<feature type="compositionally biased region" description="Polar residues" evidence="4">
    <location>
        <begin position="1"/>
        <end position="17"/>
    </location>
</feature>
<evidence type="ECO:0000256" key="1">
    <source>
        <dbReference type="ARBA" id="ARBA00023015"/>
    </source>
</evidence>
<evidence type="ECO:0000313" key="7">
    <source>
        <dbReference type="Proteomes" id="UP000001409"/>
    </source>
</evidence>
<dbReference type="GO" id="GO:0045892">
    <property type="term" value="P:negative regulation of DNA-templated transcription"/>
    <property type="evidence" value="ECO:0007669"/>
    <property type="project" value="TreeGrafter"/>
</dbReference>
<dbReference type="SMART" id="SM00866">
    <property type="entry name" value="UTRA"/>
    <property type="match status" value="1"/>
</dbReference>